<sequence length="531" mass="57231">MRAFLGCLLLALAFAAQAQLAGRMAAPAAAASAPAAYDPLDRGTPRRTIAAFARAAQRGDLALAARYTQANPRAVTRSQELAGELAQLLDRYFHRPLASISDTPDGAVDDGLPLDRERIGPLRIGDQELLVELVRVTDPDAGPVWLVSSETMARVARLGAAEVSRWPERVLPSGLFTPAIFDFTFADLALWAGTLVLPLLVLPPLLRLLSAVLRRLLPSQAAAIDAWYRATRWPAVVVLALAMHAAALSWYGPTLSFRIAYARVLAVVLVVAVAWGLHRATSVLFGRAGTHLQDRGRTGVRSVLMLGERLLNVLVVLVAVLVVLALLGFDMKAVLAGLGIIGVALALGAQKTIENILGGMMLLADEALAVGDTCRVNDRTCTVEDITLRSVRFRTLEHTLLSIPAGVLAQAELENFASRNKILAQHRLRLAYDTSVEQLRRVRGDIAALIDAHPKLEHPLSRVRLVEFGPQGMELEIFAYVLTREFPQFLEVREDLLLQAIACVEAAGARFAEPAAWAAPAPAAAAGRPPR</sequence>
<protein>
    <submittedName>
        <fullName evidence="12">Mechanosensitive ion channel</fullName>
    </submittedName>
</protein>
<dbReference type="GO" id="GO:0005886">
    <property type="term" value="C:plasma membrane"/>
    <property type="evidence" value="ECO:0007669"/>
    <property type="project" value="UniProtKB-SubCell"/>
</dbReference>
<feature type="domain" description="Mechanosensitive ion channel MscS C-terminal" evidence="10">
    <location>
        <begin position="430"/>
        <end position="511"/>
    </location>
</feature>
<keyword evidence="6 7" id="KW-0472">Membrane</keyword>
<dbReference type="Proteomes" id="UP000608513">
    <property type="component" value="Unassembled WGS sequence"/>
</dbReference>
<dbReference type="InterPro" id="IPR011066">
    <property type="entry name" value="MscS_channel_C_sf"/>
</dbReference>
<dbReference type="InterPro" id="IPR049142">
    <property type="entry name" value="MS_channel_1st"/>
</dbReference>
<dbReference type="Gene3D" id="2.30.30.60">
    <property type="match status" value="1"/>
</dbReference>
<dbReference type="RefSeq" id="WP_187077555.1">
    <property type="nucleotide sequence ID" value="NZ_JACORT010000008.1"/>
</dbReference>
<dbReference type="Pfam" id="PF21082">
    <property type="entry name" value="MS_channel_3rd"/>
    <property type="match status" value="1"/>
</dbReference>
<dbReference type="Pfam" id="PF21088">
    <property type="entry name" value="MS_channel_1st"/>
    <property type="match status" value="1"/>
</dbReference>
<accession>A0A923MST4</accession>
<comment type="caution">
    <text evidence="12">The sequence shown here is derived from an EMBL/GenBank/DDBJ whole genome shotgun (WGS) entry which is preliminary data.</text>
</comment>
<evidence type="ECO:0000256" key="4">
    <source>
        <dbReference type="ARBA" id="ARBA00022692"/>
    </source>
</evidence>
<feature type="transmembrane region" description="Helical" evidence="7">
    <location>
        <begin position="230"/>
        <end position="251"/>
    </location>
</feature>
<dbReference type="Gene3D" id="3.30.70.100">
    <property type="match status" value="1"/>
</dbReference>
<dbReference type="SUPFAM" id="SSF82861">
    <property type="entry name" value="Mechanosensitive channel protein MscS (YggB), transmembrane region"/>
    <property type="match status" value="1"/>
</dbReference>
<evidence type="ECO:0000256" key="2">
    <source>
        <dbReference type="ARBA" id="ARBA00008017"/>
    </source>
</evidence>
<dbReference type="AlphaFoldDB" id="A0A923MST4"/>
<proteinExistence type="inferred from homology"/>
<dbReference type="InterPro" id="IPR049278">
    <property type="entry name" value="MS_channel_C"/>
</dbReference>
<keyword evidence="3" id="KW-1003">Cell membrane</keyword>
<name>A0A923MST4_9BURK</name>
<dbReference type="InterPro" id="IPR010920">
    <property type="entry name" value="LSM_dom_sf"/>
</dbReference>
<feature type="transmembrane region" description="Helical" evidence="7">
    <location>
        <begin position="188"/>
        <end position="209"/>
    </location>
</feature>
<evidence type="ECO:0000313" key="13">
    <source>
        <dbReference type="Proteomes" id="UP000608513"/>
    </source>
</evidence>
<comment type="similarity">
    <text evidence="2">Belongs to the MscS (TC 1.A.23) family.</text>
</comment>
<gene>
    <name evidence="12" type="ORF">H8N03_17780</name>
</gene>
<keyword evidence="8" id="KW-0732">Signal</keyword>
<feature type="transmembrane region" description="Helical" evidence="7">
    <location>
        <begin position="257"/>
        <end position="277"/>
    </location>
</feature>
<keyword evidence="4 7" id="KW-0812">Transmembrane</keyword>
<evidence type="ECO:0000259" key="11">
    <source>
        <dbReference type="Pfam" id="PF21088"/>
    </source>
</evidence>
<evidence type="ECO:0000256" key="3">
    <source>
        <dbReference type="ARBA" id="ARBA00022475"/>
    </source>
</evidence>
<organism evidence="12 13">
    <name type="scientific">Ramlibacter cellulosilyticus</name>
    <dbReference type="NCBI Taxonomy" id="2764187"/>
    <lineage>
        <taxon>Bacteria</taxon>
        <taxon>Pseudomonadati</taxon>
        <taxon>Pseudomonadota</taxon>
        <taxon>Betaproteobacteria</taxon>
        <taxon>Burkholderiales</taxon>
        <taxon>Comamonadaceae</taxon>
        <taxon>Ramlibacter</taxon>
    </lineage>
</organism>
<evidence type="ECO:0000256" key="1">
    <source>
        <dbReference type="ARBA" id="ARBA00004651"/>
    </source>
</evidence>
<dbReference type="Gene3D" id="1.10.287.1260">
    <property type="match status" value="1"/>
</dbReference>
<dbReference type="GO" id="GO:0008381">
    <property type="term" value="F:mechanosensitive monoatomic ion channel activity"/>
    <property type="evidence" value="ECO:0007669"/>
    <property type="project" value="UniProtKB-ARBA"/>
</dbReference>
<evidence type="ECO:0000313" key="12">
    <source>
        <dbReference type="EMBL" id="MBC5784805.1"/>
    </source>
</evidence>
<feature type="signal peptide" evidence="8">
    <location>
        <begin position="1"/>
        <end position="18"/>
    </location>
</feature>
<keyword evidence="13" id="KW-1185">Reference proteome</keyword>
<feature type="transmembrane region" description="Helical" evidence="7">
    <location>
        <begin position="335"/>
        <end position="353"/>
    </location>
</feature>
<dbReference type="PANTHER" id="PTHR30566:SF5">
    <property type="entry name" value="MECHANOSENSITIVE ION CHANNEL PROTEIN 1, MITOCHONDRIAL-RELATED"/>
    <property type="match status" value="1"/>
</dbReference>
<evidence type="ECO:0000256" key="8">
    <source>
        <dbReference type="SAM" id="SignalP"/>
    </source>
</evidence>
<feature type="chain" id="PRO_5036712505" evidence="8">
    <location>
        <begin position="19"/>
        <end position="531"/>
    </location>
</feature>
<feature type="domain" description="Mechanosensitive ion channel MscS" evidence="9">
    <location>
        <begin position="352"/>
        <end position="416"/>
    </location>
</feature>
<dbReference type="SUPFAM" id="SSF50182">
    <property type="entry name" value="Sm-like ribonucleoproteins"/>
    <property type="match status" value="1"/>
</dbReference>
<evidence type="ECO:0000256" key="5">
    <source>
        <dbReference type="ARBA" id="ARBA00022989"/>
    </source>
</evidence>
<evidence type="ECO:0000259" key="10">
    <source>
        <dbReference type="Pfam" id="PF21082"/>
    </source>
</evidence>
<keyword evidence="5 7" id="KW-1133">Transmembrane helix</keyword>
<reference evidence="12" key="1">
    <citation type="submission" date="2020-08" db="EMBL/GenBank/DDBJ databases">
        <title>Ramlibacter sp. USB13 16S ribosomal RNA gene genome sequencing and assembly.</title>
        <authorList>
            <person name="Kang M."/>
        </authorList>
    </citation>
    <scope>NUCLEOTIDE SEQUENCE</scope>
    <source>
        <strain evidence="12">USB13</strain>
    </source>
</reference>
<dbReference type="InterPro" id="IPR006685">
    <property type="entry name" value="MscS_channel_2nd"/>
</dbReference>
<feature type="domain" description="Mechanosensitive ion channel transmembrane helices 2/3" evidence="11">
    <location>
        <begin position="310"/>
        <end position="350"/>
    </location>
</feature>
<feature type="transmembrane region" description="Helical" evidence="7">
    <location>
        <begin position="310"/>
        <end position="329"/>
    </location>
</feature>
<dbReference type="InterPro" id="IPR011014">
    <property type="entry name" value="MscS_channel_TM-2"/>
</dbReference>
<evidence type="ECO:0000256" key="6">
    <source>
        <dbReference type="ARBA" id="ARBA00023136"/>
    </source>
</evidence>
<evidence type="ECO:0000259" key="9">
    <source>
        <dbReference type="Pfam" id="PF00924"/>
    </source>
</evidence>
<dbReference type="InterPro" id="IPR023408">
    <property type="entry name" value="MscS_beta-dom_sf"/>
</dbReference>
<comment type="subcellular location">
    <subcellularLocation>
        <location evidence="1">Cell membrane</location>
        <topology evidence="1">Multi-pass membrane protein</topology>
    </subcellularLocation>
</comment>
<dbReference type="EMBL" id="JACORT010000008">
    <property type="protein sequence ID" value="MBC5784805.1"/>
    <property type="molecule type" value="Genomic_DNA"/>
</dbReference>
<dbReference type="SUPFAM" id="SSF82689">
    <property type="entry name" value="Mechanosensitive channel protein MscS (YggB), C-terminal domain"/>
    <property type="match status" value="1"/>
</dbReference>
<dbReference type="PANTHER" id="PTHR30566">
    <property type="entry name" value="YNAI-RELATED MECHANOSENSITIVE ION CHANNEL"/>
    <property type="match status" value="1"/>
</dbReference>
<dbReference type="Pfam" id="PF00924">
    <property type="entry name" value="MS_channel_2nd"/>
    <property type="match status" value="1"/>
</dbReference>
<evidence type="ECO:0000256" key="7">
    <source>
        <dbReference type="SAM" id="Phobius"/>
    </source>
</evidence>